<gene>
    <name evidence="1" type="ORF">JIN81_13405</name>
</gene>
<dbReference type="InterPro" id="IPR018644">
    <property type="entry name" value="DUF2071"/>
</dbReference>
<proteinExistence type="predicted"/>
<dbReference type="EMBL" id="JAENII010000010">
    <property type="protein sequence ID" value="MBK1828022.1"/>
    <property type="molecule type" value="Genomic_DNA"/>
</dbReference>
<dbReference type="PANTHER" id="PTHR39186:SF1">
    <property type="entry name" value="DUF2071 DOMAIN-CONTAINING PROTEIN"/>
    <property type="match status" value="1"/>
</dbReference>
<dbReference type="InterPro" id="IPR023375">
    <property type="entry name" value="ADC_dom_sf"/>
</dbReference>
<sequence>MTPTLHRRLAMRDRPIGRPVMSQRWANLLFLHWQVDPEELSPHLPEGLHLDLHEGNAWLGIVPFHMQRIRPSGLLPLPWLSWFLELNVRTYVHDEQGNPGVWFFSLDCDQPLAVEFARRSFHLPYQHASMKSRNKDGSIHYSCRRRGEEASADYVYQATGPRTLAKPGSLEFFLAERYLLISHSPDGSLRYGRVHHSPYQLAPARCEPWSALPAEWNGIHLPDSPPHSTLWADPVDVSVFPLRPAC</sequence>
<evidence type="ECO:0000313" key="1">
    <source>
        <dbReference type="EMBL" id="MBK1828022.1"/>
    </source>
</evidence>
<dbReference type="PANTHER" id="PTHR39186">
    <property type="entry name" value="DUF2071 FAMILY PROTEIN"/>
    <property type="match status" value="1"/>
</dbReference>
<name>A0A934RBJ0_9BACT</name>
<organism evidence="1 2">
    <name type="scientific">Haloferula rosea</name>
    <dbReference type="NCBI Taxonomy" id="490093"/>
    <lineage>
        <taxon>Bacteria</taxon>
        <taxon>Pseudomonadati</taxon>
        <taxon>Verrucomicrobiota</taxon>
        <taxon>Verrucomicrobiia</taxon>
        <taxon>Verrucomicrobiales</taxon>
        <taxon>Verrucomicrobiaceae</taxon>
        <taxon>Haloferula</taxon>
    </lineage>
</organism>
<accession>A0A934RBJ0</accession>
<protein>
    <submittedName>
        <fullName evidence="1">DUF2071 domain-containing protein</fullName>
    </submittedName>
</protein>
<dbReference type="Proteomes" id="UP000658278">
    <property type="component" value="Unassembled WGS sequence"/>
</dbReference>
<comment type="caution">
    <text evidence="1">The sequence shown here is derived from an EMBL/GenBank/DDBJ whole genome shotgun (WGS) entry which is preliminary data.</text>
</comment>
<reference evidence="1" key="1">
    <citation type="submission" date="2021-01" db="EMBL/GenBank/DDBJ databases">
        <title>Modified the classification status of verrucomicrobia.</title>
        <authorList>
            <person name="Feng X."/>
        </authorList>
    </citation>
    <scope>NUCLEOTIDE SEQUENCE</scope>
    <source>
        <strain evidence="1">KCTC 22201</strain>
    </source>
</reference>
<dbReference type="Pfam" id="PF09844">
    <property type="entry name" value="DUF2071"/>
    <property type="match status" value="1"/>
</dbReference>
<dbReference type="Gene3D" id="2.40.400.10">
    <property type="entry name" value="Acetoacetate decarboxylase-like"/>
    <property type="match status" value="1"/>
</dbReference>
<evidence type="ECO:0000313" key="2">
    <source>
        <dbReference type="Proteomes" id="UP000658278"/>
    </source>
</evidence>
<dbReference type="AlphaFoldDB" id="A0A934RBJ0"/>
<dbReference type="SUPFAM" id="SSF160104">
    <property type="entry name" value="Acetoacetate decarboxylase-like"/>
    <property type="match status" value="1"/>
</dbReference>
<keyword evidence="2" id="KW-1185">Reference proteome</keyword>